<evidence type="ECO:0000256" key="4">
    <source>
        <dbReference type="ARBA" id="ARBA00022729"/>
    </source>
</evidence>
<dbReference type="InterPro" id="IPR002509">
    <property type="entry name" value="NODB_dom"/>
</dbReference>
<organism evidence="9 10">
    <name type="scientific">Agrobacterium rosae</name>
    <dbReference type="NCBI Taxonomy" id="1972867"/>
    <lineage>
        <taxon>Bacteria</taxon>
        <taxon>Pseudomonadati</taxon>
        <taxon>Pseudomonadota</taxon>
        <taxon>Alphaproteobacteria</taxon>
        <taxon>Hyphomicrobiales</taxon>
        <taxon>Rhizobiaceae</taxon>
        <taxon>Rhizobium/Agrobacterium group</taxon>
        <taxon>Agrobacterium</taxon>
    </lineage>
</organism>
<evidence type="ECO:0000256" key="3">
    <source>
        <dbReference type="ARBA" id="ARBA00020071"/>
    </source>
</evidence>
<reference evidence="10" key="1">
    <citation type="submission" date="2016-10" db="EMBL/GenBank/DDBJ databases">
        <authorList>
            <person name="Wibberg D."/>
        </authorList>
    </citation>
    <scope>NUCLEOTIDE SEQUENCE [LARGE SCALE GENOMIC DNA]</scope>
</reference>
<dbReference type="InterPro" id="IPR011330">
    <property type="entry name" value="Glyco_hydro/deAcase_b/a-brl"/>
</dbReference>
<dbReference type="EMBL" id="JAVRAD010000002">
    <property type="protein sequence ID" value="MDX8328704.1"/>
    <property type="molecule type" value="Genomic_DNA"/>
</dbReference>
<evidence type="ECO:0000313" key="11">
    <source>
        <dbReference type="Proteomes" id="UP001277561"/>
    </source>
</evidence>
<comment type="function">
    <text evidence="1">Is involved in generating a small heat-stable compound (Nod), an acylated oligomer of N-acetylglucosamine, that stimulates mitosis in various plant protoplasts.</text>
</comment>
<dbReference type="EMBL" id="FMUE01000002">
    <property type="protein sequence ID" value="SCX12726.1"/>
    <property type="molecule type" value="Genomic_DNA"/>
</dbReference>
<dbReference type="GO" id="GO:0005975">
    <property type="term" value="P:carbohydrate metabolic process"/>
    <property type="evidence" value="ECO:0007669"/>
    <property type="project" value="InterPro"/>
</dbReference>
<dbReference type="PANTHER" id="PTHR34216">
    <property type="match status" value="1"/>
</dbReference>
<dbReference type="PROSITE" id="PS51677">
    <property type="entry name" value="NODB"/>
    <property type="match status" value="1"/>
</dbReference>
<dbReference type="Pfam" id="PF01522">
    <property type="entry name" value="Polysacc_deac_1"/>
    <property type="match status" value="1"/>
</dbReference>
<evidence type="ECO:0000313" key="9">
    <source>
        <dbReference type="EMBL" id="SCX12726.1"/>
    </source>
</evidence>
<keyword evidence="11" id="KW-1185">Reference proteome</keyword>
<name>A0A1R3TJZ8_9HYPH</name>
<evidence type="ECO:0000313" key="7">
    <source>
        <dbReference type="EMBL" id="MDX8302594.1"/>
    </source>
</evidence>
<dbReference type="AlphaFoldDB" id="A0A1R3TJZ8"/>
<feature type="domain" description="NodB homology" evidence="6">
    <location>
        <begin position="38"/>
        <end position="256"/>
    </location>
</feature>
<comment type="similarity">
    <text evidence="2">Belongs to the polysaccharide deacetylase family.</text>
</comment>
<dbReference type="Proteomes" id="UP001277561">
    <property type="component" value="Unassembled WGS sequence"/>
</dbReference>
<dbReference type="PANTHER" id="PTHR34216:SF11">
    <property type="entry name" value="CHITOOLIGOSACCHARIDE DEACETYLASE"/>
    <property type="match status" value="1"/>
</dbReference>
<keyword evidence="4" id="KW-0732">Signal</keyword>
<evidence type="ECO:0000313" key="10">
    <source>
        <dbReference type="Proteomes" id="UP000187891"/>
    </source>
</evidence>
<reference evidence="7 11" key="3">
    <citation type="journal article" date="2023" name="Phytobiomes J">
        <title>Deciphering the key players within the bacterial microbiota associated with aerial crown gall tumors on rhododendron: Insights into the gallobiome.</title>
        <authorList>
            <person name="Kuzmanovic N."/>
            <person name="Nesme J."/>
            <person name="Wolf J."/>
            <person name="Neumann-Schaal M."/>
            <person name="Petersen J."/>
            <person name="Fernandez-Gnecco G."/>
            <person name="Sproeer C."/>
            <person name="Bunk B."/>
            <person name="Overmann J."/>
            <person name="Sorensen S.J."/>
            <person name="Idczak E."/>
            <person name="Smalla K."/>
        </authorList>
    </citation>
    <scope>NUCLEOTIDE SEQUENCE [LARGE SCALE GENOMIC DNA]</scope>
    <source>
        <strain evidence="7">Rho-11.1</strain>
        <strain evidence="8">Rho-14.1</strain>
        <strain evidence="11">rho-14.1</strain>
    </source>
</reference>
<proteinExistence type="inferred from homology"/>
<accession>A0A1R3TJZ8</accession>
<evidence type="ECO:0000256" key="2">
    <source>
        <dbReference type="ARBA" id="ARBA00010973"/>
    </source>
</evidence>
<dbReference type="CDD" id="cd10967">
    <property type="entry name" value="CE4_GLA_like_6s"/>
    <property type="match status" value="1"/>
</dbReference>
<dbReference type="GO" id="GO:0016810">
    <property type="term" value="F:hydrolase activity, acting on carbon-nitrogen (but not peptide) bonds"/>
    <property type="evidence" value="ECO:0007669"/>
    <property type="project" value="InterPro"/>
</dbReference>
<dbReference type="EMBL" id="JAVRAF010000002">
    <property type="protein sequence ID" value="MDX8302594.1"/>
    <property type="molecule type" value="Genomic_DNA"/>
</dbReference>
<dbReference type="SUPFAM" id="SSF88713">
    <property type="entry name" value="Glycoside hydrolase/deacetylase"/>
    <property type="match status" value="1"/>
</dbReference>
<gene>
    <name evidence="9" type="ORF">DSM25559_1139</name>
    <name evidence="7" type="ORF">RMR22_10065</name>
    <name evidence="8" type="ORF">RMS29_05650</name>
</gene>
<evidence type="ECO:0000313" key="8">
    <source>
        <dbReference type="EMBL" id="MDX8328704.1"/>
    </source>
</evidence>
<evidence type="ECO:0000256" key="5">
    <source>
        <dbReference type="ARBA" id="ARBA00032976"/>
    </source>
</evidence>
<protein>
    <recommendedName>
        <fullName evidence="3">Chitooligosaccharide deacetylase</fullName>
    </recommendedName>
    <alternativeName>
        <fullName evidence="5">Nodulation protein B</fullName>
    </alternativeName>
</protein>
<dbReference type="STRING" id="1907666.DSM25559_1139"/>
<dbReference type="Proteomes" id="UP000187891">
    <property type="component" value="Unassembled WGS sequence"/>
</dbReference>
<keyword evidence="7" id="KW-0378">Hydrolase</keyword>
<sequence>MPVLSEVWPKLKYVRERLVERAVRALPVSTLNVTCKRPVVSFTFDDVPETAHSAGARILEDNDVRGTFYIAGGLLGKREPDRELISAQGCRSLAEAGHEIGCHTFAHKAVGTVTGAELQEDLDRNAELLDGFDPDIDQRSFAYPYNQGSLRHRKVFAKRYATARGGGDRINRGVVNRSYLWGMEIRQPETDALFLTSQIDAVVAEPGWLVFFTHDISETPTPYGCTPSTFSTLVRYAVSKGCLVLPVRDALQYINE</sequence>
<reference evidence="9" key="2">
    <citation type="submission" date="2016-10" db="EMBL/GenBank/DDBJ databases">
        <authorList>
            <person name="de Groot N.N."/>
        </authorList>
    </citation>
    <scope>NUCLEOTIDE SEQUENCE [LARGE SCALE GENOMIC DNA]</scope>
    <source>
        <strain evidence="9">DSM25559</strain>
    </source>
</reference>
<dbReference type="Gene3D" id="3.20.20.370">
    <property type="entry name" value="Glycoside hydrolase/deacetylase"/>
    <property type="match status" value="1"/>
</dbReference>
<dbReference type="RefSeq" id="WP_077118409.1">
    <property type="nucleotide sequence ID" value="NZ_CP192765.1"/>
</dbReference>
<dbReference type="InterPro" id="IPR051398">
    <property type="entry name" value="Polysacch_Deacetylase"/>
</dbReference>
<evidence type="ECO:0000256" key="1">
    <source>
        <dbReference type="ARBA" id="ARBA00003236"/>
    </source>
</evidence>
<evidence type="ECO:0000259" key="6">
    <source>
        <dbReference type="PROSITE" id="PS51677"/>
    </source>
</evidence>